<feature type="region of interest" description="Disordered" evidence="6">
    <location>
        <begin position="128"/>
        <end position="179"/>
    </location>
</feature>
<dbReference type="Proteomes" id="UP000078486">
    <property type="component" value="Unassembled WGS sequence"/>
</dbReference>
<dbReference type="EMBL" id="LRRQ01000075">
    <property type="protein sequence ID" value="OAM90131.1"/>
    <property type="molecule type" value="Genomic_DNA"/>
</dbReference>
<dbReference type="InterPro" id="IPR036373">
    <property type="entry name" value="Ribosomal_bL17_sf"/>
</dbReference>
<gene>
    <name evidence="4" type="primary">rplQ</name>
    <name evidence="7" type="ORF">AW736_10165</name>
</gene>
<keyword evidence="2 4" id="KW-0689">Ribosomal protein</keyword>
<dbReference type="SUPFAM" id="SSF64263">
    <property type="entry name" value="Prokaryotic ribosomal protein L17"/>
    <property type="match status" value="1"/>
</dbReference>
<evidence type="ECO:0000256" key="6">
    <source>
        <dbReference type="SAM" id="MobiDB-lite"/>
    </source>
</evidence>
<proteinExistence type="inferred from homology"/>
<comment type="caution">
    <text evidence="7">The sequence shown here is derived from an EMBL/GenBank/DDBJ whole genome shotgun (WGS) entry which is preliminary data.</text>
</comment>
<evidence type="ECO:0000313" key="7">
    <source>
        <dbReference type="EMBL" id="OAM90131.1"/>
    </source>
</evidence>
<dbReference type="RefSeq" id="WP_068770160.1">
    <property type="nucleotide sequence ID" value="NZ_CP109796.1"/>
</dbReference>
<dbReference type="InterPro" id="IPR000456">
    <property type="entry name" value="Ribosomal_bL17"/>
</dbReference>
<dbReference type="NCBIfam" id="TIGR00059">
    <property type="entry name" value="L17"/>
    <property type="match status" value="1"/>
</dbReference>
<name>A0A178IKB1_9BACT</name>
<evidence type="ECO:0000313" key="8">
    <source>
        <dbReference type="Proteomes" id="UP000078486"/>
    </source>
</evidence>
<keyword evidence="3 4" id="KW-0687">Ribonucleoprotein</keyword>
<evidence type="ECO:0000256" key="4">
    <source>
        <dbReference type="HAMAP-Rule" id="MF_01368"/>
    </source>
</evidence>
<dbReference type="HAMAP" id="MF_01368">
    <property type="entry name" value="Ribosomal_bL17"/>
    <property type="match status" value="1"/>
</dbReference>
<sequence length="179" mass="19541">MRHNKHRASLGVTREHRAAMLSNLGASLIKHGRIQTTLTKAKALRPFIEKAITKAKKAAAKTEAKDAIHLRRLALRDIRDEEAVKLLFTEKHKDFANRPGGYTRIYKLGARISDAAEMALIEFVPADDPGYKKKSRKNAAKAKKAAKTKTAEPEAKEAPAAEAPAAEVPAAAEGEAKKD</sequence>
<dbReference type="GO" id="GO:0022625">
    <property type="term" value="C:cytosolic large ribosomal subunit"/>
    <property type="evidence" value="ECO:0007669"/>
    <property type="project" value="TreeGrafter"/>
</dbReference>
<feature type="compositionally biased region" description="Low complexity" evidence="6">
    <location>
        <begin position="160"/>
        <end position="173"/>
    </location>
</feature>
<reference evidence="7 8" key="1">
    <citation type="submission" date="2016-01" db="EMBL/GenBank/DDBJ databases">
        <title>High potential of lignocellulose degradation of a new Verrucomicrobia species.</title>
        <authorList>
            <person name="Wang Y."/>
            <person name="Shi Y."/>
            <person name="Qiu Z."/>
            <person name="Liu S."/>
            <person name="Yang H."/>
        </authorList>
    </citation>
    <scope>NUCLEOTIDE SEQUENCE [LARGE SCALE GENOMIC DNA]</scope>
    <source>
        <strain evidence="7 8">TSB47</strain>
    </source>
</reference>
<organism evidence="7 8">
    <name type="scientific">Termitidicoccus mucosus</name>
    <dbReference type="NCBI Taxonomy" id="1184151"/>
    <lineage>
        <taxon>Bacteria</taxon>
        <taxon>Pseudomonadati</taxon>
        <taxon>Verrucomicrobiota</taxon>
        <taxon>Opitutia</taxon>
        <taxon>Opitutales</taxon>
        <taxon>Opitutaceae</taxon>
        <taxon>Termitidicoccus</taxon>
    </lineage>
</organism>
<dbReference type="GO" id="GO:0006412">
    <property type="term" value="P:translation"/>
    <property type="evidence" value="ECO:0007669"/>
    <property type="project" value="UniProtKB-UniRule"/>
</dbReference>
<dbReference type="STRING" id="1184151.AW736_10165"/>
<evidence type="ECO:0000256" key="2">
    <source>
        <dbReference type="ARBA" id="ARBA00022980"/>
    </source>
</evidence>
<evidence type="ECO:0000256" key="3">
    <source>
        <dbReference type="ARBA" id="ARBA00023274"/>
    </source>
</evidence>
<dbReference type="PANTHER" id="PTHR14413:SF16">
    <property type="entry name" value="LARGE RIBOSOMAL SUBUNIT PROTEIN BL17M"/>
    <property type="match status" value="1"/>
</dbReference>
<accession>A0A178IKB1</accession>
<feature type="compositionally biased region" description="Basic and acidic residues" evidence="6">
    <location>
        <begin position="149"/>
        <end position="159"/>
    </location>
</feature>
<keyword evidence="8" id="KW-1185">Reference proteome</keyword>
<dbReference type="AlphaFoldDB" id="A0A178IKB1"/>
<evidence type="ECO:0000256" key="5">
    <source>
        <dbReference type="RuleBase" id="RU000660"/>
    </source>
</evidence>
<dbReference type="Pfam" id="PF01196">
    <property type="entry name" value="Ribosomal_L17"/>
    <property type="match status" value="1"/>
</dbReference>
<feature type="compositionally biased region" description="Basic residues" evidence="6">
    <location>
        <begin position="132"/>
        <end position="147"/>
    </location>
</feature>
<comment type="similarity">
    <text evidence="1 4 5">Belongs to the bacterial ribosomal protein bL17 family.</text>
</comment>
<evidence type="ECO:0000256" key="1">
    <source>
        <dbReference type="ARBA" id="ARBA00008777"/>
    </source>
</evidence>
<protein>
    <recommendedName>
        <fullName evidence="4">Large ribosomal subunit protein bL17</fullName>
    </recommendedName>
</protein>
<comment type="subunit">
    <text evidence="4">Part of the 50S ribosomal subunit. Contacts protein L32.</text>
</comment>
<dbReference type="GO" id="GO:0003735">
    <property type="term" value="F:structural constituent of ribosome"/>
    <property type="evidence" value="ECO:0007669"/>
    <property type="project" value="InterPro"/>
</dbReference>
<dbReference type="PANTHER" id="PTHR14413">
    <property type="entry name" value="RIBOSOMAL PROTEIN L17"/>
    <property type="match status" value="1"/>
</dbReference>
<dbReference type="Gene3D" id="3.90.1030.10">
    <property type="entry name" value="Ribosomal protein L17"/>
    <property type="match status" value="1"/>
</dbReference>
<dbReference type="OrthoDB" id="9809073at2"/>